<keyword evidence="3" id="KW-0967">Endosome</keyword>
<evidence type="ECO:0000256" key="5">
    <source>
        <dbReference type="SAM" id="MobiDB-lite"/>
    </source>
</evidence>
<dbReference type="STRING" id="1314783.A0A165LC07"/>
<proteinExistence type="predicted"/>
<dbReference type="Pfam" id="PF21310">
    <property type="entry name" value="OCRL-like_ASH"/>
    <property type="match status" value="1"/>
</dbReference>
<dbReference type="InterPro" id="IPR036691">
    <property type="entry name" value="Endo/exonu/phosph_ase_sf"/>
</dbReference>
<evidence type="ECO:0000256" key="1">
    <source>
        <dbReference type="ARBA" id="ARBA00004146"/>
    </source>
</evidence>
<dbReference type="InterPro" id="IPR048869">
    <property type="entry name" value="OCRL-1_2_ASH"/>
</dbReference>
<dbReference type="PROSITE" id="PS50238">
    <property type="entry name" value="RHOGAP"/>
    <property type="match status" value="1"/>
</dbReference>
<accession>A0A165LC07</accession>
<dbReference type="InterPro" id="IPR000300">
    <property type="entry name" value="IPPc"/>
</dbReference>
<feature type="region of interest" description="Disordered" evidence="5">
    <location>
        <begin position="375"/>
        <end position="399"/>
    </location>
</feature>
<dbReference type="Proteomes" id="UP000076727">
    <property type="component" value="Unassembled WGS sequence"/>
</dbReference>
<dbReference type="Gene3D" id="3.60.10.10">
    <property type="entry name" value="Endonuclease/exonuclease/phosphatase"/>
    <property type="match status" value="2"/>
</dbReference>
<dbReference type="PANTHER" id="PTHR11200">
    <property type="entry name" value="INOSITOL 5-PHOSPHATASE"/>
    <property type="match status" value="1"/>
</dbReference>
<dbReference type="PANTHER" id="PTHR11200:SF300">
    <property type="entry name" value="TYPE II INOSITOL 1,4,5-TRISPHOSPHATE 5-PHOSPHATASE"/>
    <property type="match status" value="1"/>
</dbReference>
<dbReference type="GO" id="GO:0046856">
    <property type="term" value="P:phosphatidylinositol dephosphorylation"/>
    <property type="evidence" value="ECO:0007669"/>
    <property type="project" value="InterPro"/>
</dbReference>
<dbReference type="SUPFAM" id="SSF48350">
    <property type="entry name" value="GTPase activation domain, GAP"/>
    <property type="match status" value="1"/>
</dbReference>
<evidence type="ECO:0000313" key="8">
    <source>
        <dbReference type="Proteomes" id="UP000076727"/>
    </source>
</evidence>
<dbReference type="InterPro" id="IPR000198">
    <property type="entry name" value="RhoGAP_dom"/>
</dbReference>
<gene>
    <name evidence="7" type="ORF">DAEQUDRAFT_741424</name>
</gene>
<evidence type="ECO:0000313" key="7">
    <source>
        <dbReference type="EMBL" id="KZT64220.1"/>
    </source>
</evidence>
<dbReference type="InterPro" id="IPR013783">
    <property type="entry name" value="Ig-like_fold"/>
</dbReference>
<dbReference type="Pfam" id="PF22669">
    <property type="entry name" value="Exo_endo_phos2"/>
    <property type="match status" value="2"/>
</dbReference>
<dbReference type="GO" id="GO:0004439">
    <property type="term" value="F:phosphatidylinositol-4,5-bisphosphate 5-phosphatase activity"/>
    <property type="evidence" value="ECO:0007669"/>
    <property type="project" value="TreeGrafter"/>
</dbReference>
<feature type="domain" description="Rho-GAP" evidence="6">
    <location>
        <begin position="799"/>
        <end position="978"/>
    </location>
</feature>
<dbReference type="InterPro" id="IPR008936">
    <property type="entry name" value="Rho_GTPase_activation_prot"/>
</dbReference>
<comment type="subcellular location">
    <subcellularLocation>
        <location evidence="2">Cytoplasmic vesicle</location>
        <location evidence="2">Phagosome membrane</location>
    </subcellularLocation>
    <subcellularLocation>
        <location evidence="1">Early endosome membrane</location>
    </subcellularLocation>
</comment>
<keyword evidence="8" id="KW-1185">Reference proteome</keyword>
<sequence>MVWLEKQNVTPPADADGCSCLTSDHRCLSIAGLLTVYHLSKCVGRAKTVAERASSASQVSKIPNVSPKEGCQPVEGMSDKLKLMVQGLLRPSEVVIAAIEAYISPKIESTLETTSPTKVDETGRARIVAVVAHLDPQANTRDQIGCVLILKVSLSSTSSKTDSAFEHAFPITDGLSISMSQAPLHELDPIQSSVMRTALALSIATDKDPAAEQLTLLTRDSEGLKLLLDEYRRCKVASSLVGNQRGHSWLEPYIGRPSRPAILSTIPPDLRMLQKPVHTLLSPASAGLPGDEALDIAIIREDWSGALVSGIDFLSAFLRRCLIRVSSGNSIRVGTFNVNGKMPTQDLSSWLRDGGIYGQFIPPLKEISPLSLSDLSQSPLSTGDGSSTGPDAGDSARAAESQGDPDLLVLAFQELDLSTEALLYSSKTVREDAWCAAVLAGLGDKAVLYEKLVSKQLVGMLLLVLVRKRLKERFSDVRSASVGAGIMGMMGNKGATAVRMAYAPPSEDGVASRPTTLTFVNSHLAAFDEMFDRRNADFHDICKRLSFESGASIPEGSAQNDDPSVNNALALNVFETDAIFWTLILAQQSRRAFEDFNEHQITHLPRKPAWTDRILHMNSAMVDIEQISYTSHPDISMSDHRPVSAEFDVRVAALDGPAFEAYVHDLWRDIGSFAESEEVPRMRVNTTFIDFGPFTCRNSVQRSLQVQNIGKIPCAYRFVAAKTGSDTREPPTISASWLGLLLPGECMAVKMSTRIDTTLATKLNSSETRLEHTLILHTALGKDHFVTVVAKYGPIRALTSSNELLAADHARTAPREIMRMINWLMTNATDVEELFLQAGDRQLVDTICECLDTGMEFPFQQPETEPASALAFGDAFIRFLRLLPEPIIPASLITRCAEVTSKEDAFELLEELPAVNLNVWISTTAVLHFIAQQAASATRVEQLVAVFTSVLLPDDPMVVASPSVSILGKRTFLRYFIL</sequence>
<dbReference type="GO" id="GO:0031901">
    <property type="term" value="C:early endosome membrane"/>
    <property type="evidence" value="ECO:0007669"/>
    <property type="project" value="UniProtKB-SubCell"/>
</dbReference>
<keyword evidence="4" id="KW-0968">Cytoplasmic vesicle</keyword>
<dbReference type="AlphaFoldDB" id="A0A165LC07"/>
<dbReference type="EMBL" id="KV429136">
    <property type="protein sequence ID" value="KZT64220.1"/>
    <property type="molecule type" value="Genomic_DNA"/>
</dbReference>
<evidence type="ECO:0000256" key="2">
    <source>
        <dbReference type="ARBA" id="ARBA00004580"/>
    </source>
</evidence>
<dbReference type="GO" id="GO:0007165">
    <property type="term" value="P:signal transduction"/>
    <property type="evidence" value="ECO:0007669"/>
    <property type="project" value="InterPro"/>
</dbReference>
<dbReference type="InterPro" id="IPR046985">
    <property type="entry name" value="IP5"/>
</dbReference>
<name>A0A165LC07_9APHY</name>
<dbReference type="Pfam" id="PF00620">
    <property type="entry name" value="RhoGAP"/>
    <property type="match status" value="1"/>
</dbReference>
<dbReference type="Gene3D" id="1.10.555.10">
    <property type="entry name" value="Rho GTPase activation protein"/>
    <property type="match status" value="1"/>
</dbReference>
<protein>
    <submittedName>
        <fullName evidence="7">DNase I-like protein</fullName>
    </submittedName>
</protein>
<evidence type="ECO:0000256" key="3">
    <source>
        <dbReference type="ARBA" id="ARBA00022753"/>
    </source>
</evidence>
<dbReference type="SMART" id="SM00128">
    <property type="entry name" value="IPPc"/>
    <property type="match status" value="1"/>
</dbReference>
<evidence type="ECO:0000256" key="4">
    <source>
        <dbReference type="ARBA" id="ARBA00023329"/>
    </source>
</evidence>
<dbReference type="SUPFAM" id="SSF56219">
    <property type="entry name" value="DNase I-like"/>
    <property type="match status" value="1"/>
</dbReference>
<evidence type="ECO:0000259" key="6">
    <source>
        <dbReference type="PROSITE" id="PS50238"/>
    </source>
</evidence>
<dbReference type="SMART" id="SM00324">
    <property type="entry name" value="RhoGAP"/>
    <property type="match status" value="1"/>
</dbReference>
<organism evidence="7 8">
    <name type="scientific">Daedalea quercina L-15889</name>
    <dbReference type="NCBI Taxonomy" id="1314783"/>
    <lineage>
        <taxon>Eukaryota</taxon>
        <taxon>Fungi</taxon>
        <taxon>Dikarya</taxon>
        <taxon>Basidiomycota</taxon>
        <taxon>Agaricomycotina</taxon>
        <taxon>Agaricomycetes</taxon>
        <taxon>Polyporales</taxon>
        <taxon>Fomitopsis</taxon>
    </lineage>
</organism>
<dbReference type="Gene3D" id="2.60.40.10">
    <property type="entry name" value="Immunoglobulins"/>
    <property type="match status" value="1"/>
</dbReference>
<dbReference type="OrthoDB" id="7862313at2759"/>
<reference evidence="7 8" key="1">
    <citation type="journal article" date="2016" name="Mol. Biol. Evol.">
        <title>Comparative Genomics of Early-Diverging Mushroom-Forming Fungi Provides Insights into the Origins of Lignocellulose Decay Capabilities.</title>
        <authorList>
            <person name="Nagy L.G."/>
            <person name="Riley R."/>
            <person name="Tritt A."/>
            <person name="Adam C."/>
            <person name="Daum C."/>
            <person name="Floudas D."/>
            <person name="Sun H."/>
            <person name="Yadav J.S."/>
            <person name="Pangilinan J."/>
            <person name="Larsson K.H."/>
            <person name="Matsuura K."/>
            <person name="Barry K."/>
            <person name="Labutti K."/>
            <person name="Kuo R."/>
            <person name="Ohm R.A."/>
            <person name="Bhattacharya S.S."/>
            <person name="Shirouzu T."/>
            <person name="Yoshinaga Y."/>
            <person name="Martin F.M."/>
            <person name="Grigoriev I.V."/>
            <person name="Hibbett D.S."/>
        </authorList>
    </citation>
    <scope>NUCLEOTIDE SEQUENCE [LARGE SCALE GENOMIC DNA]</scope>
    <source>
        <strain evidence="7 8">L-15889</strain>
    </source>
</reference>